<keyword evidence="1" id="KW-0472">Membrane</keyword>
<comment type="caution">
    <text evidence="2">The sequence shown here is derived from an EMBL/GenBank/DDBJ whole genome shotgun (WGS) entry which is preliminary data.</text>
</comment>
<feature type="transmembrane region" description="Helical" evidence="1">
    <location>
        <begin position="30"/>
        <end position="50"/>
    </location>
</feature>
<organism evidence="2 3">
    <name type="scientific">Neotoma lepida</name>
    <name type="common">Desert woodrat</name>
    <dbReference type="NCBI Taxonomy" id="56216"/>
    <lineage>
        <taxon>Eukaryota</taxon>
        <taxon>Metazoa</taxon>
        <taxon>Chordata</taxon>
        <taxon>Craniata</taxon>
        <taxon>Vertebrata</taxon>
        <taxon>Euteleostomi</taxon>
        <taxon>Mammalia</taxon>
        <taxon>Eutheria</taxon>
        <taxon>Euarchontoglires</taxon>
        <taxon>Glires</taxon>
        <taxon>Rodentia</taxon>
        <taxon>Myomorpha</taxon>
        <taxon>Muroidea</taxon>
        <taxon>Cricetidae</taxon>
        <taxon>Neotominae</taxon>
        <taxon>Neotoma</taxon>
    </lineage>
</organism>
<reference evidence="2 3" key="1">
    <citation type="submission" date="2016-06" db="EMBL/GenBank/DDBJ databases">
        <title>The Draft Genome Sequence and Annotation of the Desert Woodrat Neotoma lepida.</title>
        <authorList>
            <person name="Campbell M."/>
            <person name="Oakeson K.F."/>
            <person name="Yandell M."/>
            <person name="Halpert J.R."/>
            <person name="Dearing D."/>
        </authorList>
    </citation>
    <scope>NUCLEOTIDE SEQUENCE [LARGE SCALE GENOMIC DNA]</scope>
    <source>
        <strain evidence="2">417</strain>
        <tissue evidence="2">Liver</tissue>
    </source>
</reference>
<name>A0A1A6HYE3_NEOLE</name>
<dbReference type="AlphaFoldDB" id="A0A1A6HYE3"/>
<feature type="non-terminal residue" evidence="2">
    <location>
        <position position="165"/>
    </location>
</feature>
<keyword evidence="3" id="KW-1185">Reference proteome</keyword>
<evidence type="ECO:0000256" key="1">
    <source>
        <dbReference type="SAM" id="Phobius"/>
    </source>
</evidence>
<accession>A0A1A6HYE3</accession>
<protein>
    <submittedName>
        <fullName evidence="2">Uncharacterized protein</fullName>
    </submittedName>
</protein>
<keyword evidence="1" id="KW-0812">Transmembrane</keyword>
<evidence type="ECO:0000313" key="2">
    <source>
        <dbReference type="EMBL" id="OBS83244.1"/>
    </source>
</evidence>
<sequence>VKVEVAAGVGPLWCPEHYPLRVSGNLHKKVVFSASTALLLGLLVLGWARLKRNGGRHCKECPQAREQGHGTPEASCHPCLVCPLGQPLAPLRISHSQALPGPAQCSFTFPFRRKRLRKLPPMATKGPVLSIEERPAFVRASPVHRSLQTTKDVATRLASLPPPEH</sequence>
<evidence type="ECO:0000313" key="3">
    <source>
        <dbReference type="Proteomes" id="UP000092124"/>
    </source>
</evidence>
<feature type="non-terminal residue" evidence="2">
    <location>
        <position position="1"/>
    </location>
</feature>
<keyword evidence="1" id="KW-1133">Transmembrane helix</keyword>
<dbReference type="EMBL" id="LZPO01007949">
    <property type="protein sequence ID" value="OBS83244.1"/>
    <property type="molecule type" value="Genomic_DNA"/>
</dbReference>
<gene>
    <name evidence="2" type="ORF">A6R68_22781</name>
</gene>
<proteinExistence type="predicted"/>
<dbReference type="Proteomes" id="UP000092124">
    <property type="component" value="Unassembled WGS sequence"/>
</dbReference>